<dbReference type="InterPro" id="IPR006860">
    <property type="entry name" value="FecR"/>
</dbReference>
<keyword evidence="1" id="KW-0812">Transmembrane</keyword>
<organism evidence="4 5">
    <name type="scientific">Dysgonomonas mossii</name>
    <dbReference type="NCBI Taxonomy" id="163665"/>
    <lineage>
        <taxon>Bacteria</taxon>
        <taxon>Pseudomonadati</taxon>
        <taxon>Bacteroidota</taxon>
        <taxon>Bacteroidia</taxon>
        <taxon>Bacteroidales</taxon>
        <taxon>Dysgonomonadaceae</taxon>
        <taxon>Dysgonomonas</taxon>
    </lineage>
</organism>
<reference evidence="4 5" key="1">
    <citation type="submission" date="2019-03" db="EMBL/GenBank/DDBJ databases">
        <title>Diversity of the mouse oral microbiome.</title>
        <authorList>
            <person name="Joseph S."/>
            <person name="Aduse-Opoku J."/>
            <person name="Curtis M."/>
            <person name="Wade W."/>
            <person name="Hashim A."/>
        </authorList>
    </citation>
    <scope>NUCLEOTIDE SEQUENCE [LARGE SCALE GENOMIC DNA]</scope>
    <source>
        <strain evidence="4 5">P11</strain>
    </source>
</reference>
<dbReference type="EMBL" id="SPPK01000001">
    <property type="protein sequence ID" value="TFU91273.1"/>
    <property type="molecule type" value="Genomic_DNA"/>
</dbReference>
<keyword evidence="1" id="KW-1133">Transmembrane helix</keyword>
<sequence>MEIPYEILIKYCKNECNIQEKRFIEDWLAADDNNLNTFLDLQKEWIYINHPSYVIPDKEAVWKQVCNKTDYKQNLEKGTGIRKKHSIPYTMWALTAVLILSLLTISGYLINNAYRPKSFTHISTQWGEKSQAILADGTKVWLNSKSELSFASDYNDENRSIEAHGELFFDVAHDQDKPFIVDIGKVKIRVLGTSFNVSNYDGDDFFEISLIEGEVEVLDAKKNKHMFNLSPSQRAHINKHNLKYEIINEDTEEAKLWTANKLLIHNATLYTAIKKLERWYGVNISYSQLDESKRYTFLLNTESLREFLDLFNKITPIEYEIYDNSVKIKGK</sequence>
<feature type="domain" description="FecR protein" evidence="2">
    <location>
        <begin position="122"/>
        <end position="216"/>
    </location>
</feature>
<evidence type="ECO:0000259" key="2">
    <source>
        <dbReference type="Pfam" id="PF04773"/>
    </source>
</evidence>
<gene>
    <name evidence="4" type="ORF">E4T88_04625</name>
</gene>
<dbReference type="PANTHER" id="PTHR30273">
    <property type="entry name" value="PERIPLASMIC SIGNAL SENSOR AND SIGMA FACTOR ACTIVATOR FECR-RELATED"/>
    <property type="match status" value="1"/>
</dbReference>
<dbReference type="Pfam" id="PF04773">
    <property type="entry name" value="FecR"/>
    <property type="match status" value="1"/>
</dbReference>
<dbReference type="PANTHER" id="PTHR30273:SF2">
    <property type="entry name" value="PROTEIN FECR"/>
    <property type="match status" value="1"/>
</dbReference>
<evidence type="ECO:0000313" key="5">
    <source>
        <dbReference type="Proteomes" id="UP000298285"/>
    </source>
</evidence>
<keyword evidence="1" id="KW-0472">Membrane</keyword>
<feature type="transmembrane region" description="Helical" evidence="1">
    <location>
        <begin position="89"/>
        <end position="110"/>
    </location>
</feature>
<evidence type="ECO:0000313" key="4">
    <source>
        <dbReference type="EMBL" id="TFU91273.1"/>
    </source>
</evidence>
<dbReference type="Pfam" id="PF16344">
    <property type="entry name" value="FecR_C"/>
    <property type="match status" value="1"/>
</dbReference>
<evidence type="ECO:0000256" key="1">
    <source>
        <dbReference type="SAM" id="Phobius"/>
    </source>
</evidence>
<dbReference type="RefSeq" id="WP_135104288.1">
    <property type="nucleotide sequence ID" value="NZ_JADGKW010000001.1"/>
</dbReference>
<comment type="caution">
    <text evidence="4">The sequence shown here is derived from an EMBL/GenBank/DDBJ whole genome shotgun (WGS) entry which is preliminary data.</text>
</comment>
<dbReference type="Gene3D" id="2.60.120.1440">
    <property type="match status" value="1"/>
</dbReference>
<dbReference type="GO" id="GO:0016989">
    <property type="term" value="F:sigma factor antagonist activity"/>
    <property type="evidence" value="ECO:0007669"/>
    <property type="project" value="TreeGrafter"/>
</dbReference>
<accession>A0A4Y9IRT0</accession>
<evidence type="ECO:0000259" key="3">
    <source>
        <dbReference type="Pfam" id="PF16344"/>
    </source>
</evidence>
<dbReference type="AlphaFoldDB" id="A0A4Y9IRT0"/>
<proteinExistence type="predicted"/>
<dbReference type="OrthoDB" id="1523735at2"/>
<dbReference type="InterPro" id="IPR012373">
    <property type="entry name" value="Ferrdict_sens_TM"/>
</dbReference>
<dbReference type="Proteomes" id="UP000298285">
    <property type="component" value="Unassembled WGS sequence"/>
</dbReference>
<dbReference type="PIRSF" id="PIRSF018266">
    <property type="entry name" value="FecR"/>
    <property type="match status" value="1"/>
</dbReference>
<dbReference type="InterPro" id="IPR032508">
    <property type="entry name" value="FecR_C"/>
</dbReference>
<dbReference type="Gene3D" id="3.55.50.30">
    <property type="match status" value="1"/>
</dbReference>
<feature type="domain" description="Protein FecR C-terminal" evidence="3">
    <location>
        <begin position="262"/>
        <end position="328"/>
    </location>
</feature>
<protein>
    <submittedName>
        <fullName evidence="4">FecR family protein</fullName>
    </submittedName>
</protein>
<name>A0A4Y9IRT0_9BACT</name>